<comment type="caution">
    <text evidence="3">The sequence shown here is derived from an EMBL/GenBank/DDBJ whole genome shotgun (WGS) entry which is preliminary data.</text>
</comment>
<dbReference type="GO" id="GO:0052621">
    <property type="term" value="F:diguanylate cyclase activity"/>
    <property type="evidence" value="ECO:0007669"/>
    <property type="project" value="TreeGrafter"/>
</dbReference>
<dbReference type="PROSITE" id="PS50887">
    <property type="entry name" value="GGDEF"/>
    <property type="match status" value="1"/>
</dbReference>
<name>A0A540W494_9ACTN</name>
<proteinExistence type="predicted"/>
<dbReference type="InterPro" id="IPR043128">
    <property type="entry name" value="Rev_trsase/Diguanyl_cyclase"/>
</dbReference>
<reference evidence="3 4" key="1">
    <citation type="submission" date="2019-06" db="EMBL/GenBank/DDBJ databases">
        <title>Description of Kitasatospora acidophila sp. nov. isolated from pine grove soil, and reclassification of Streptomyces novaecaesareae to Kitasatospora novaeceasareae comb. nov.</title>
        <authorList>
            <person name="Kim M.J."/>
        </authorList>
    </citation>
    <scope>NUCLEOTIDE SEQUENCE [LARGE SCALE GENOMIC DNA]</scope>
    <source>
        <strain evidence="3 4">MMS16-CNU292</strain>
    </source>
</reference>
<dbReference type="NCBIfam" id="TIGR00254">
    <property type="entry name" value="GGDEF"/>
    <property type="match status" value="1"/>
</dbReference>
<dbReference type="SUPFAM" id="SSF55073">
    <property type="entry name" value="Nucleotide cyclase"/>
    <property type="match status" value="1"/>
</dbReference>
<dbReference type="OrthoDB" id="23692at2"/>
<dbReference type="Pfam" id="PF00990">
    <property type="entry name" value="GGDEF"/>
    <property type="match status" value="1"/>
</dbReference>
<dbReference type="Proteomes" id="UP000319103">
    <property type="component" value="Unassembled WGS sequence"/>
</dbReference>
<dbReference type="GO" id="GO:0005886">
    <property type="term" value="C:plasma membrane"/>
    <property type="evidence" value="ECO:0007669"/>
    <property type="project" value="TreeGrafter"/>
</dbReference>
<dbReference type="PANTHER" id="PTHR45138">
    <property type="entry name" value="REGULATORY COMPONENTS OF SENSORY TRANSDUCTION SYSTEM"/>
    <property type="match status" value="1"/>
</dbReference>
<sequence>MSPMSLLMPALVLLSVVSAGIGGVLWARLRRLRQAAAGEASGLRRRLAELQERCDELARLAARDPVTGVWNHRHLQQTLEREVERRARRQKPGERGPELAVVLLEVDGFEAVTAEHGRDRARAVLRDLAQRLTVEVRRTDVLGLVGGTEFLVVLPDTGAAGAAKVAERLCWAVRRHRLLDFAVDPVDPQERPRPTANGLLATAGIAVLPDDGGHPVPLLRAADRALAAAKQQGPCRGAERVQDGTVVCRPVPLRAPAPSPALPAVSRPWSSPARFVVRSGPISPAVSTVLRLSKVNA</sequence>
<evidence type="ECO:0000313" key="4">
    <source>
        <dbReference type="Proteomes" id="UP000319103"/>
    </source>
</evidence>
<evidence type="ECO:0000313" key="3">
    <source>
        <dbReference type="EMBL" id="TQF03737.1"/>
    </source>
</evidence>
<evidence type="ECO:0000259" key="2">
    <source>
        <dbReference type="PROSITE" id="PS50887"/>
    </source>
</evidence>
<dbReference type="Gene3D" id="3.30.70.270">
    <property type="match status" value="1"/>
</dbReference>
<dbReference type="GO" id="GO:1902201">
    <property type="term" value="P:negative regulation of bacterial-type flagellum-dependent cell motility"/>
    <property type="evidence" value="ECO:0007669"/>
    <property type="project" value="TreeGrafter"/>
</dbReference>
<accession>A0A540W494</accession>
<dbReference type="InterPro" id="IPR029787">
    <property type="entry name" value="Nucleotide_cyclase"/>
</dbReference>
<evidence type="ECO:0000256" key="1">
    <source>
        <dbReference type="SAM" id="Coils"/>
    </source>
</evidence>
<dbReference type="PANTHER" id="PTHR45138:SF9">
    <property type="entry name" value="DIGUANYLATE CYCLASE DGCM-RELATED"/>
    <property type="match status" value="1"/>
</dbReference>
<dbReference type="InterPro" id="IPR050469">
    <property type="entry name" value="Diguanylate_Cyclase"/>
</dbReference>
<dbReference type="InterPro" id="IPR000160">
    <property type="entry name" value="GGDEF_dom"/>
</dbReference>
<gene>
    <name evidence="3" type="ORF">E6W39_17735</name>
</gene>
<keyword evidence="4" id="KW-1185">Reference proteome</keyword>
<dbReference type="GO" id="GO:0043709">
    <property type="term" value="P:cell adhesion involved in single-species biofilm formation"/>
    <property type="evidence" value="ECO:0007669"/>
    <property type="project" value="TreeGrafter"/>
</dbReference>
<feature type="domain" description="GGDEF" evidence="2">
    <location>
        <begin position="97"/>
        <end position="246"/>
    </location>
</feature>
<keyword evidence="1" id="KW-0175">Coiled coil</keyword>
<organism evidence="3 4">
    <name type="scientific">Kitasatospora acidiphila</name>
    <dbReference type="NCBI Taxonomy" id="2567942"/>
    <lineage>
        <taxon>Bacteria</taxon>
        <taxon>Bacillati</taxon>
        <taxon>Actinomycetota</taxon>
        <taxon>Actinomycetes</taxon>
        <taxon>Kitasatosporales</taxon>
        <taxon>Streptomycetaceae</taxon>
        <taxon>Kitasatospora</taxon>
    </lineage>
</organism>
<dbReference type="CDD" id="cd01949">
    <property type="entry name" value="GGDEF"/>
    <property type="match status" value="1"/>
</dbReference>
<dbReference type="EMBL" id="VIGB01000003">
    <property type="protein sequence ID" value="TQF03737.1"/>
    <property type="molecule type" value="Genomic_DNA"/>
</dbReference>
<protein>
    <submittedName>
        <fullName evidence="3">GGDEF domain-containing protein</fullName>
    </submittedName>
</protein>
<dbReference type="AlphaFoldDB" id="A0A540W494"/>
<dbReference type="SMART" id="SM00267">
    <property type="entry name" value="GGDEF"/>
    <property type="match status" value="1"/>
</dbReference>
<feature type="coiled-coil region" evidence="1">
    <location>
        <begin position="33"/>
        <end position="60"/>
    </location>
</feature>